<name>G4Q9Q2_TAYAM</name>
<evidence type="ECO:0000256" key="8">
    <source>
        <dbReference type="ARBA" id="ARBA00013025"/>
    </source>
</evidence>
<evidence type="ECO:0000256" key="17">
    <source>
        <dbReference type="ARBA" id="ARBA00030592"/>
    </source>
</evidence>
<dbReference type="SUPFAM" id="SSF53244">
    <property type="entry name" value="MurD-like peptide ligases, peptide-binding domain"/>
    <property type="match status" value="1"/>
</dbReference>
<evidence type="ECO:0000256" key="1">
    <source>
        <dbReference type="ARBA" id="ARBA00001946"/>
    </source>
</evidence>
<evidence type="ECO:0000259" key="25">
    <source>
        <dbReference type="Pfam" id="PF08245"/>
    </source>
</evidence>
<dbReference type="EC" id="6.3.2.17" evidence="8"/>
<dbReference type="PANTHER" id="PTHR11136:SF0">
    <property type="entry name" value="DIHYDROFOLATE SYNTHETASE-RELATED"/>
    <property type="match status" value="1"/>
</dbReference>
<dbReference type="RefSeq" id="WP_014111564.1">
    <property type="nucleotide sequence ID" value="NC_016043.1"/>
</dbReference>
<keyword evidence="15" id="KW-0289">Folate biosynthesis</keyword>
<comment type="function">
    <text evidence="2">Functions in two distinct reactions of the de novo folate biosynthetic pathway. Catalyzes the addition of a glutamate residue to dihydropteroate (7,8-dihydropteroate or H2Pte) to form dihydrofolate (7,8-dihydrofolate monoglutamate or H2Pte-Glu). Also catalyzes successive additions of L-glutamate to tetrahydrofolate or 10-formyltetrahydrofolate or 5,10-methylenetetrahydrofolate, leading to folylpolyglutamate derivatives.</text>
</comment>
<keyword evidence="12 23" id="KW-0547">Nucleotide-binding</keyword>
<dbReference type="eggNOG" id="COG0285">
    <property type="taxonomic scope" value="Bacteria"/>
</dbReference>
<evidence type="ECO:0000256" key="11">
    <source>
        <dbReference type="ARBA" id="ARBA00022723"/>
    </source>
</evidence>
<evidence type="ECO:0000256" key="15">
    <source>
        <dbReference type="ARBA" id="ARBA00022909"/>
    </source>
</evidence>
<evidence type="ECO:0000313" key="26">
    <source>
        <dbReference type="EMBL" id="AEP36668.1"/>
    </source>
</evidence>
<proteinExistence type="inferred from homology"/>
<evidence type="ECO:0000256" key="14">
    <source>
        <dbReference type="ARBA" id="ARBA00022842"/>
    </source>
</evidence>
<comment type="catalytic activity">
    <reaction evidence="19">
        <text>(6S)-5,6,7,8-tetrahydrofolyl-(gamma-L-Glu)(n) + L-glutamate + ATP = (6S)-5,6,7,8-tetrahydrofolyl-(gamma-L-Glu)(n+1) + ADP + phosphate + H(+)</text>
        <dbReference type="Rhea" id="RHEA:10580"/>
        <dbReference type="Rhea" id="RHEA-COMP:14738"/>
        <dbReference type="Rhea" id="RHEA-COMP:14740"/>
        <dbReference type="ChEBI" id="CHEBI:15378"/>
        <dbReference type="ChEBI" id="CHEBI:29985"/>
        <dbReference type="ChEBI" id="CHEBI:30616"/>
        <dbReference type="ChEBI" id="CHEBI:43474"/>
        <dbReference type="ChEBI" id="CHEBI:141005"/>
        <dbReference type="ChEBI" id="CHEBI:456216"/>
        <dbReference type="EC" id="6.3.2.17"/>
    </reaction>
</comment>
<evidence type="ECO:0000313" key="27">
    <source>
        <dbReference type="Proteomes" id="UP000009284"/>
    </source>
</evidence>
<dbReference type="GO" id="GO:0046656">
    <property type="term" value="P:folic acid biosynthetic process"/>
    <property type="evidence" value="ECO:0007669"/>
    <property type="project" value="UniProtKB-KW"/>
</dbReference>
<dbReference type="GO" id="GO:0046872">
    <property type="term" value="F:metal ion binding"/>
    <property type="evidence" value="ECO:0007669"/>
    <property type="project" value="UniProtKB-KW"/>
</dbReference>
<dbReference type="Gene3D" id="3.40.1190.10">
    <property type="entry name" value="Mur-like, catalytic domain"/>
    <property type="match status" value="1"/>
</dbReference>
<evidence type="ECO:0000256" key="21">
    <source>
        <dbReference type="ARBA" id="ARBA00049035"/>
    </source>
</evidence>
<evidence type="ECO:0000256" key="12">
    <source>
        <dbReference type="ARBA" id="ARBA00022741"/>
    </source>
</evidence>
<dbReference type="EC" id="6.3.2.12" evidence="7"/>
<dbReference type="GO" id="GO:0005524">
    <property type="term" value="F:ATP binding"/>
    <property type="evidence" value="ECO:0007669"/>
    <property type="project" value="UniProtKB-KW"/>
</dbReference>
<comment type="cofactor">
    <cofactor evidence="1">
        <name>Mg(2+)</name>
        <dbReference type="ChEBI" id="CHEBI:18420"/>
    </cofactor>
</comment>
<comment type="catalytic activity">
    <reaction evidence="21">
        <text>(6R)-5,10-methylenetetrahydrofolyl-(gamma-L-Glu)(n) + L-glutamate + ATP = (6R)-5,10-methylenetetrahydrofolyl-(gamma-L-Glu)(n+1) + ADP + phosphate + H(+)</text>
        <dbReference type="Rhea" id="RHEA:51912"/>
        <dbReference type="Rhea" id="RHEA-COMP:13257"/>
        <dbReference type="Rhea" id="RHEA-COMP:13258"/>
        <dbReference type="ChEBI" id="CHEBI:15378"/>
        <dbReference type="ChEBI" id="CHEBI:29985"/>
        <dbReference type="ChEBI" id="CHEBI:30616"/>
        <dbReference type="ChEBI" id="CHEBI:43474"/>
        <dbReference type="ChEBI" id="CHEBI:136572"/>
        <dbReference type="ChEBI" id="CHEBI:456216"/>
        <dbReference type="EC" id="6.3.2.17"/>
    </reaction>
</comment>
<dbReference type="GO" id="GO:0008841">
    <property type="term" value="F:dihydrofolate synthase activity"/>
    <property type="evidence" value="ECO:0007669"/>
    <property type="project" value="UniProtKB-EC"/>
</dbReference>
<evidence type="ECO:0000256" key="7">
    <source>
        <dbReference type="ARBA" id="ARBA00013023"/>
    </source>
</evidence>
<dbReference type="PIRSF" id="PIRSF001563">
    <property type="entry name" value="Folylpolyglu_synth"/>
    <property type="match status" value="1"/>
</dbReference>
<comment type="pathway">
    <text evidence="3">Cofactor biosynthesis; tetrahydrofolate biosynthesis; 7,8-dihydrofolate from 2-amino-4-hydroxy-6-hydroxymethyl-7,8-dihydropteridine diphosphate and 4-aminobenzoate: step 2/2.</text>
</comment>
<dbReference type="Gene3D" id="3.90.190.20">
    <property type="entry name" value="Mur ligase, C-terminal domain"/>
    <property type="match status" value="1"/>
</dbReference>
<organism evidence="26 27">
    <name type="scientific">Taylorella asinigenitalis (strain MCE3)</name>
    <dbReference type="NCBI Taxonomy" id="1008459"/>
    <lineage>
        <taxon>Bacteria</taxon>
        <taxon>Pseudomonadati</taxon>
        <taxon>Pseudomonadota</taxon>
        <taxon>Betaproteobacteria</taxon>
        <taxon>Burkholderiales</taxon>
        <taxon>Alcaligenaceae</taxon>
        <taxon>Taylorella</taxon>
    </lineage>
</organism>
<dbReference type="Pfam" id="PF08245">
    <property type="entry name" value="Mur_ligase_M"/>
    <property type="match status" value="1"/>
</dbReference>
<dbReference type="KEGG" id="tas:TASI_0899"/>
<evidence type="ECO:0000256" key="9">
    <source>
        <dbReference type="ARBA" id="ARBA00019357"/>
    </source>
</evidence>
<evidence type="ECO:0000256" key="5">
    <source>
        <dbReference type="ARBA" id="ARBA00008276"/>
    </source>
</evidence>
<dbReference type="InterPro" id="IPR036615">
    <property type="entry name" value="Mur_ligase_C_dom_sf"/>
</dbReference>
<dbReference type="FunFam" id="3.40.1190.10:FF:000004">
    <property type="entry name" value="Dihydrofolate synthase/folylpolyglutamate synthase"/>
    <property type="match status" value="1"/>
</dbReference>
<comment type="catalytic activity">
    <reaction evidence="20">
        <text>10-formyltetrahydrofolyl-(gamma-L-Glu)(n) + L-glutamate + ATP = 10-formyltetrahydrofolyl-(gamma-L-Glu)(n+1) + ADP + phosphate + H(+)</text>
        <dbReference type="Rhea" id="RHEA:51904"/>
        <dbReference type="Rhea" id="RHEA-COMP:13088"/>
        <dbReference type="Rhea" id="RHEA-COMP:14300"/>
        <dbReference type="ChEBI" id="CHEBI:15378"/>
        <dbReference type="ChEBI" id="CHEBI:29985"/>
        <dbReference type="ChEBI" id="CHEBI:30616"/>
        <dbReference type="ChEBI" id="CHEBI:43474"/>
        <dbReference type="ChEBI" id="CHEBI:134413"/>
        <dbReference type="ChEBI" id="CHEBI:456216"/>
        <dbReference type="EC" id="6.3.2.17"/>
    </reaction>
</comment>
<dbReference type="UniPathway" id="UPA00077">
    <property type="reaction ID" value="UER00157"/>
</dbReference>
<comment type="similarity">
    <text evidence="5 23">Belongs to the folylpolyglutamate synthase family.</text>
</comment>
<reference key="1">
    <citation type="submission" date="2011-09" db="EMBL/GenBank/DDBJ databases">
        <title>Genomic characterization of the Taylorella genus.</title>
        <authorList>
            <person name="Hebert L."/>
            <person name="Moumen B."/>
            <person name="Pons N."/>
            <person name="Duquesne F."/>
            <person name="Breuil M.-F."/>
            <person name="Goux D."/>
            <person name="Batto J.-M."/>
            <person name="Renault P."/>
            <person name="Laugier C."/>
            <person name="Petry S."/>
        </authorList>
    </citation>
    <scope>NUCLEOTIDE SEQUENCE</scope>
    <source>
        <strain>MCE3</strain>
    </source>
</reference>
<keyword evidence="14" id="KW-0460">Magnesium</keyword>
<dbReference type="AlphaFoldDB" id="G4Q9Q2"/>
<evidence type="ECO:0000256" key="18">
    <source>
        <dbReference type="ARBA" id="ARBA00032510"/>
    </source>
</evidence>
<evidence type="ECO:0000256" key="19">
    <source>
        <dbReference type="ARBA" id="ARBA00047493"/>
    </source>
</evidence>
<dbReference type="NCBIfam" id="TIGR01499">
    <property type="entry name" value="folC"/>
    <property type="match status" value="1"/>
</dbReference>
<comment type="subunit">
    <text evidence="6">Monomer.</text>
</comment>
<keyword evidence="10 23" id="KW-0436">Ligase</keyword>
<evidence type="ECO:0000256" key="3">
    <source>
        <dbReference type="ARBA" id="ARBA00004799"/>
    </source>
</evidence>
<dbReference type="PANTHER" id="PTHR11136">
    <property type="entry name" value="FOLYLPOLYGLUTAMATE SYNTHASE-RELATED"/>
    <property type="match status" value="1"/>
</dbReference>
<dbReference type="InterPro" id="IPR036565">
    <property type="entry name" value="Mur-like_cat_sf"/>
</dbReference>
<feature type="domain" description="Mur ligase C-terminal" evidence="24">
    <location>
        <begin position="287"/>
        <end position="414"/>
    </location>
</feature>
<dbReference type="GO" id="GO:0046654">
    <property type="term" value="P:tetrahydrofolate biosynthetic process"/>
    <property type="evidence" value="ECO:0007669"/>
    <property type="project" value="UniProtKB-UniPathway"/>
</dbReference>
<gene>
    <name evidence="26" type="ordered locus">TASI_0899</name>
</gene>
<evidence type="ECO:0000256" key="13">
    <source>
        <dbReference type="ARBA" id="ARBA00022840"/>
    </source>
</evidence>
<evidence type="ECO:0000256" key="6">
    <source>
        <dbReference type="ARBA" id="ARBA00011245"/>
    </source>
</evidence>
<evidence type="ECO:0000256" key="20">
    <source>
        <dbReference type="ARBA" id="ARBA00047808"/>
    </source>
</evidence>
<dbReference type="HOGENOM" id="CLU_015869_1_0_4"/>
<evidence type="ECO:0000256" key="10">
    <source>
        <dbReference type="ARBA" id="ARBA00022598"/>
    </source>
</evidence>
<dbReference type="STRING" id="1008459.TASI_0899"/>
<sequence>MSKKNLSDWLSYIEGLHSKSIDLGLDRIREVFNRLKISETQSIKIVVGGTNGKGSTCTYLESIYSAAGFSVGKYTSPHLIKFNERIRINQQEVSDELIIEALEHIELIREDISLSYFEYTTLAAFYIFKNANLDLWILEVGLGGRLDAVNLIDADASIISSIDIDHTEYLGNTREKIGFEKAGIFRKDKPGIVSDPLPPQSVLDHAQEIGSDLWLINRDFNYSADKLQWAFASREGKKHALPHPALRGANQLLNASAALACIDALKGALPVPIQYIKTGLVNASLSGRFEILPGQPVTVIDVAHNPHSASALAHNLKSMSYFPYTYAVFGVLKDKDLEGIVKCFKGIVDYWYLCDLDGPRGSEAIEVAERIRKLLPPDADGLPKILTFSSPIQAYKEVKSNAKKEDRIVVFGSFLTVSEIKEFFDK</sequence>
<dbReference type="GO" id="GO:0005737">
    <property type="term" value="C:cytoplasm"/>
    <property type="evidence" value="ECO:0007669"/>
    <property type="project" value="TreeGrafter"/>
</dbReference>
<dbReference type="EMBL" id="CP003059">
    <property type="protein sequence ID" value="AEP36668.1"/>
    <property type="molecule type" value="Genomic_DNA"/>
</dbReference>
<comment type="catalytic activity">
    <reaction evidence="22">
        <text>7,8-dihydropteroate + L-glutamate + ATP = 7,8-dihydrofolate + ADP + phosphate + H(+)</text>
        <dbReference type="Rhea" id="RHEA:23584"/>
        <dbReference type="ChEBI" id="CHEBI:15378"/>
        <dbReference type="ChEBI" id="CHEBI:17839"/>
        <dbReference type="ChEBI" id="CHEBI:29985"/>
        <dbReference type="ChEBI" id="CHEBI:30616"/>
        <dbReference type="ChEBI" id="CHEBI:43474"/>
        <dbReference type="ChEBI" id="CHEBI:57451"/>
        <dbReference type="ChEBI" id="CHEBI:456216"/>
        <dbReference type="EC" id="6.3.2.12"/>
    </reaction>
</comment>
<dbReference type="Pfam" id="PF02875">
    <property type="entry name" value="Mur_ligase_C"/>
    <property type="match status" value="1"/>
</dbReference>
<dbReference type="InterPro" id="IPR004101">
    <property type="entry name" value="Mur_ligase_C"/>
</dbReference>
<dbReference type="Proteomes" id="UP000009284">
    <property type="component" value="Chromosome"/>
</dbReference>
<dbReference type="InterPro" id="IPR013221">
    <property type="entry name" value="Mur_ligase_cen"/>
</dbReference>
<dbReference type="GO" id="GO:0004326">
    <property type="term" value="F:tetrahydrofolylpolyglutamate synthase activity"/>
    <property type="evidence" value="ECO:0007669"/>
    <property type="project" value="UniProtKB-EC"/>
</dbReference>
<evidence type="ECO:0000259" key="24">
    <source>
        <dbReference type="Pfam" id="PF02875"/>
    </source>
</evidence>
<evidence type="ECO:0000256" key="22">
    <source>
        <dbReference type="ARBA" id="ARBA00049161"/>
    </source>
</evidence>
<reference evidence="26 27" key="2">
    <citation type="journal article" date="2012" name="PLoS ONE">
        <title>Genomic characterization of the taylorella genus.</title>
        <authorList>
            <person name="Hebert L."/>
            <person name="Moumen B."/>
            <person name="Pons N."/>
            <person name="Duquesne F."/>
            <person name="Breuil M.F."/>
            <person name="Goux D."/>
            <person name="Batto J.M."/>
            <person name="Laugier C."/>
            <person name="Renault P."/>
            <person name="Petry S."/>
        </authorList>
    </citation>
    <scope>NUCLEOTIDE SEQUENCE [LARGE SCALE GENOMIC DNA]</scope>
    <source>
        <strain evidence="26 27">MCE3</strain>
    </source>
</reference>
<dbReference type="OrthoDB" id="9809356at2"/>
<evidence type="ECO:0000256" key="23">
    <source>
        <dbReference type="PIRNR" id="PIRNR001563"/>
    </source>
</evidence>
<keyword evidence="11" id="KW-0479">Metal-binding</keyword>
<evidence type="ECO:0000256" key="2">
    <source>
        <dbReference type="ARBA" id="ARBA00002714"/>
    </source>
</evidence>
<dbReference type="NCBIfam" id="NF008101">
    <property type="entry name" value="PRK10846.1"/>
    <property type="match status" value="1"/>
</dbReference>
<comment type="pathway">
    <text evidence="4">Cofactor biosynthesis; tetrahydrofolylpolyglutamate biosynthesis.</text>
</comment>
<evidence type="ECO:0000256" key="4">
    <source>
        <dbReference type="ARBA" id="ARBA00005150"/>
    </source>
</evidence>
<protein>
    <recommendedName>
        <fullName evidence="9">Dihydrofolate synthase/folylpolyglutamate synthase</fullName>
        <ecNumber evidence="7">6.3.2.12</ecNumber>
        <ecNumber evidence="8">6.3.2.17</ecNumber>
    </recommendedName>
    <alternativeName>
        <fullName evidence="18">Folylpoly-gamma-glutamate synthetase-dihydrofolate synthetase</fullName>
    </alternativeName>
    <alternativeName>
        <fullName evidence="16">Folylpolyglutamate synthetase</fullName>
    </alternativeName>
    <alternativeName>
        <fullName evidence="17">Tetrahydrofolylpolyglutamate synthase</fullName>
    </alternativeName>
</protein>
<evidence type="ECO:0000256" key="16">
    <source>
        <dbReference type="ARBA" id="ARBA00030048"/>
    </source>
</evidence>
<keyword evidence="13 23" id="KW-0067">ATP-binding</keyword>
<accession>G4Q9Q2</accession>
<feature type="domain" description="Mur ligase central" evidence="25">
    <location>
        <begin position="47"/>
        <end position="260"/>
    </location>
</feature>
<dbReference type="InterPro" id="IPR001645">
    <property type="entry name" value="Folylpolyglutamate_synth"/>
</dbReference>
<dbReference type="SUPFAM" id="SSF53623">
    <property type="entry name" value="MurD-like peptide ligases, catalytic domain"/>
    <property type="match status" value="1"/>
</dbReference>
<keyword evidence="27" id="KW-1185">Reference proteome</keyword>